<accession>A0ABZ0HYJ0</accession>
<dbReference type="InterPro" id="IPR000792">
    <property type="entry name" value="Tscrpt_reg_LuxR_C"/>
</dbReference>
<dbReference type="InterPro" id="IPR005143">
    <property type="entry name" value="TF_LuxR_autoind-bd_dom"/>
</dbReference>
<dbReference type="Gene3D" id="1.10.10.10">
    <property type="entry name" value="Winged helix-like DNA-binding domain superfamily/Winged helix DNA-binding domain"/>
    <property type="match status" value="1"/>
</dbReference>
<dbReference type="InterPro" id="IPR036693">
    <property type="entry name" value="TF_LuxR_autoind-bd_dom_sf"/>
</dbReference>
<dbReference type="PANTHER" id="PTHR44688">
    <property type="entry name" value="DNA-BINDING TRANSCRIPTIONAL ACTIVATOR DEVR_DOSR"/>
    <property type="match status" value="1"/>
</dbReference>
<keyword evidence="5" id="KW-0614">Plasmid</keyword>
<feature type="domain" description="HTH luxR-type" evidence="4">
    <location>
        <begin position="176"/>
        <end position="241"/>
    </location>
</feature>
<keyword evidence="6" id="KW-1185">Reference proteome</keyword>
<evidence type="ECO:0000259" key="4">
    <source>
        <dbReference type="PROSITE" id="PS50043"/>
    </source>
</evidence>
<name>A0ABZ0HYJ0_9HYPH</name>
<dbReference type="InterPro" id="IPR036388">
    <property type="entry name" value="WH-like_DNA-bd_sf"/>
</dbReference>
<dbReference type="PROSITE" id="PS50043">
    <property type="entry name" value="HTH_LUXR_2"/>
    <property type="match status" value="1"/>
</dbReference>
<evidence type="ECO:0000256" key="2">
    <source>
        <dbReference type="ARBA" id="ARBA00023125"/>
    </source>
</evidence>
<sequence length="244" mass="27579">MFSLDRLNARTLLRLEADLSHHTLDEFVERIRQHYGLANSVYVCPSFPGRSLIDPYVTATYSPEWISHYRTQRYVSIDPVVNIGARSALPLDWARLPRRTKKAKRLFGEAKEAGVGHQGLTIPVRGPANGLWALFIATSNESDSEWAARRYELMRDITLVAYYAHQRAYELHAKEEPVDLNGVTQREIEALECAAEGKSVEDMAILMRISAVTVRAHLDSARHKLQALNRVHAVTKALRAGLIH</sequence>
<gene>
    <name evidence="5" type="ORF">RZS28_19540</name>
</gene>
<dbReference type="PRINTS" id="PR00038">
    <property type="entry name" value="HTHLUXR"/>
</dbReference>
<dbReference type="SUPFAM" id="SSF46894">
    <property type="entry name" value="C-terminal effector domain of the bipartite response regulators"/>
    <property type="match status" value="1"/>
</dbReference>
<dbReference type="Proteomes" id="UP001626536">
    <property type="component" value="Plasmid pRX1"/>
</dbReference>
<evidence type="ECO:0000313" key="5">
    <source>
        <dbReference type="EMBL" id="WOJ91649.1"/>
    </source>
</evidence>
<dbReference type="Pfam" id="PF03472">
    <property type="entry name" value="Autoind_bind"/>
    <property type="match status" value="1"/>
</dbReference>
<dbReference type="Gene3D" id="3.30.450.80">
    <property type="entry name" value="Transcription factor LuxR-like, autoinducer-binding domain"/>
    <property type="match status" value="1"/>
</dbReference>
<evidence type="ECO:0000256" key="1">
    <source>
        <dbReference type="ARBA" id="ARBA00023015"/>
    </source>
</evidence>
<dbReference type="InterPro" id="IPR016032">
    <property type="entry name" value="Sig_transdc_resp-reg_C-effctor"/>
</dbReference>
<evidence type="ECO:0000256" key="3">
    <source>
        <dbReference type="ARBA" id="ARBA00023163"/>
    </source>
</evidence>
<proteinExistence type="predicted"/>
<dbReference type="PANTHER" id="PTHR44688:SF25">
    <property type="entry name" value="HTH LUXR-TYPE DOMAIN-CONTAINING PROTEIN"/>
    <property type="match status" value="1"/>
</dbReference>
<keyword evidence="3" id="KW-0804">Transcription</keyword>
<organism evidence="5 6">
    <name type="scientific">Methylocapsa polymorpha</name>
    <dbReference type="NCBI Taxonomy" id="3080828"/>
    <lineage>
        <taxon>Bacteria</taxon>
        <taxon>Pseudomonadati</taxon>
        <taxon>Pseudomonadota</taxon>
        <taxon>Alphaproteobacteria</taxon>
        <taxon>Hyphomicrobiales</taxon>
        <taxon>Beijerinckiaceae</taxon>
        <taxon>Methylocapsa</taxon>
    </lineage>
</organism>
<evidence type="ECO:0000313" key="6">
    <source>
        <dbReference type="Proteomes" id="UP001626536"/>
    </source>
</evidence>
<keyword evidence="2" id="KW-0238">DNA-binding</keyword>
<reference evidence="5 6" key="1">
    <citation type="submission" date="2023-10" db="EMBL/GenBank/DDBJ databases">
        <title>Novel methanotroph of the genus Methylocapsa from a subarctic wetland.</title>
        <authorList>
            <person name="Belova S.E."/>
            <person name="Oshkin I.Y."/>
            <person name="Miroshnikov K."/>
            <person name="Dedysh S.N."/>
        </authorList>
    </citation>
    <scope>NUCLEOTIDE SEQUENCE [LARGE SCALE GENOMIC DNA]</scope>
    <source>
        <strain evidence="5 6">RX1</strain>
        <plasmid evidence="5 6">pRX1</plasmid>
    </source>
</reference>
<protein>
    <submittedName>
        <fullName evidence="5">LuxR family transcriptional regulator</fullName>
    </submittedName>
</protein>
<dbReference type="SUPFAM" id="SSF75516">
    <property type="entry name" value="Pheromone-binding domain of LuxR-like quorum-sensing transcription factors"/>
    <property type="match status" value="1"/>
</dbReference>
<dbReference type="Pfam" id="PF00196">
    <property type="entry name" value="GerE"/>
    <property type="match status" value="1"/>
</dbReference>
<geneLocation type="plasmid" evidence="5 6">
    <name>pRX1</name>
</geneLocation>
<dbReference type="EMBL" id="CP136863">
    <property type="protein sequence ID" value="WOJ91649.1"/>
    <property type="molecule type" value="Genomic_DNA"/>
</dbReference>
<dbReference type="SMART" id="SM00421">
    <property type="entry name" value="HTH_LUXR"/>
    <property type="match status" value="1"/>
</dbReference>
<keyword evidence="1" id="KW-0805">Transcription regulation</keyword>
<dbReference type="RefSeq" id="WP_318655077.1">
    <property type="nucleotide sequence ID" value="NZ_CP136863.1"/>
</dbReference>
<dbReference type="CDD" id="cd06170">
    <property type="entry name" value="LuxR_C_like"/>
    <property type="match status" value="1"/>
</dbReference>